<sequence length="308" mass="36329">MSTEKTHNLNIHMYTLDELLGLFDLTYDISMEDLKRAKRKVLMTHPDKSRLSPEYFLFYKKAFDIVVQFYENQAKQHQEITEENTTYTPSMKTSAPTNTRQISKVIQDMSTKEFQSKFNTLFEENMQQRPDPERNAWFTKDEAIHTIHEQVNQKNMGQMFDQIKEKQAAMVSYRGVENLYVNSGSGSKLYEDDDNDSNGAGYVECDPFSKLKYDDLRKVHKDQTVFSVSEKDYQTHPQYSSVDHFMRERGRQNVTPLEKQEAEKLLQHQEQQHRQRILHKEHASTLKTMQYEEKNRSVLANFLRLGNG</sequence>
<dbReference type="AlphaFoldDB" id="A0A6C0DSD6"/>
<reference evidence="1" key="1">
    <citation type="journal article" date="2020" name="Nature">
        <title>Giant virus diversity and host interactions through global metagenomics.</title>
        <authorList>
            <person name="Schulz F."/>
            <person name="Roux S."/>
            <person name="Paez-Espino D."/>
            <person name="Jungbluth S."/>
            <person name="Walsh D.A."/>
            <person name="Denef V.J."/>
            <person name="McMahon K.D."/>
            <person name="Konstantinidis K.T."/>
            <person name="Eloe-Fadrosh E.A."/>
            <person name="Kyrpides N.C."/>
            <person name="Woyke T."/>
        </authorList>
    </citation>
    <scope>NUCLEOTIDE SEQUENCE</scope>
    <source>
        <strain evidence="1">GVMAG-M-3300023174-3</strain>
    </source>
</reference>
<proteinExistence type="predicted"/>
<organism evidence="1">
    <name type="scientific">viral metagenome</name>
    <dbReference type="NCBI Taxonomy" id="1070528"/>
    <lineage>
        <taxon>unclassified sequences</taxon>
        <taxon>metagenomes</taxon>
        <taxon>organismal metagenomes</taxon>
    </lineage>
</organism>
<name>A0A6C0DSD6_9ZZZZ</name>
<protein>
    <recommendedName>
        <fullName evidence="2">J domain-containing protein</fullName>
    </recommendedName>
</protein>
<evidence type="ECO:0008006" key="2">
    <source>
        <dbReference type="Google" id="ProtNLM"/>
    </source>
</evidence>
<accession>A0A6C0DSD6</accession>
<evidence type="ECO:0000313" key="1">
    <source>
        <dbReference type="EMBL" id="QHT18085.1"/>
    </source>
</evidence>
<dbReference type="EMBL" id="MN739648">
    <property type="protein sequence ID" value="QHT18085.1"/>
    <property type="molecule type" value="Genomic_DNA"/>
</dbReference>